<dbReference type="OrthoDB" id="9832925at2"/>
<keyword evidence="2" id="KW-1185">Reference proteome</keyword>
<dbReference type="STRING" id="1069081.SAMN05660197_0287"/>
<name>A0A1W1WS53_9BACT</name>
<evidence type="ECO:0000313" key="1">
    <source>
        <dbReference type="EMBL" id="SMC08533.1"/>
    </source>
</evidence>
<proteinExistence type="predicted"/>
<dbReference type="Proteomes" id="UP000192602">
    <property type="component" value="Unassembled WGS sequence"/>
</dbReference>
<evidence type="ECO:0008006" key="3">
    <source>
        <dbReference type="Google" id="ProtNLM"/>
    </source>
</evidence>
<gene>
    <name evidence="1" type="ORF">SAMN05660197_0287</name>
</gene>
<dbReference type="SUPFAM" id="SSF48452">
    <property type="entry name" value="TPR-like"/>
    <property type="match status" value="1"/>
</dbReference>
<organism evidence="1 2">
    <name type="scientific">Nitratiruptor tergarcus DSM 16512</name>
    <dbReference type="NCBI Taxonomy" id="1069081"/>
    <lineage>
        <taxon>Bacteria</taxon>
        <taxon>Pseudomonadati</taxon>
        <taxon>Campylobacterota</taxon>
        <taxon>Epsilonproteobacteria</taxon>
        <taxon>Nautiliales</taxon>
        <taxon>Nitratiruptoraceae</taxon>
        <taxon>Nitratiruptor</taxon>
    </lineage>
</organism>
<accession>A0A1W1WS53</accession>
<protein>
    <recommendedName>
        <fullName evidence="3">Tetratricopeptide repeat-containing protein</fullName>
    </recommendedName>
</protein>
<dbReference type="RefSeq" id="WP_084274809.1">
    <property type="nucleotide sequence ID" value="NZ_AP026671.1"/>
</dbReference>
<reference evidence="2" key="1">
    <citation type="submission" date="2017-04" db="EMBL/GenBank/DDBJ databases">
        <authorList>
            <person name="Varghese N."/>
            <person name="Submissions S."/>
        </authorList>
    </citation>
    <scope>NUCLEOTIDE SEQUENCE [LARGE SCALE GENOMIC DNA]</scope>
    <source>
        <strain evidence="2">DSM 16512</strain>
    </source>
</reference>
<dbReference type="AlphaFoldDB" id="A0A1W1WS53"/>
<sequence length="150" mass="17162">MKKLLLILPLLLFGADKSCTKCNLNKSQMKCEYYLIHKGDTSKSQECAFYADYLHKTKVYGKASWYYLLALQPKKAIAAAKEAVKMGENYAYEYMGDAYLILGDEDAAKRSYQKLKQNGGNTKFFTSQNFKILSRLYKSFDAKKAEKLAQ</sequence>
<dbReference type="Gene3D" id="1.25.40.10">
    <property type="entry name" value="Tetratricopeptide repeat domain"/>
    <property type="match status" value="1"/>
</dbReference>
<evidence type="ECO:0000313" key="2">
    <source>
        <dbReference type="Proteomes" id="UP000192602"/>
    </source>
</evidence>
<dbReference type="EMBL" id="FWWZ01000001">
    <property type="protein sequence ID" value="SMC08533.1"/>
    <property type="molecule type" value="Genomic_DNA"/>
</dbReference>
<dbReference type="InterPro" id="IPR011990">
    <property type="entry name" value="TPR-like_helical_dom_sf"/>
</dbReference>